<dbReference type="InterPro" id="IPR013762">
    <property type="entry name" value="Integrase-like_cat_sf"/>
</dbReference>
<gene>
    <name evidence="3" type="ORF">JF535_12165</name>
</gene>
<dbReference type="Proteomes" id="UP000664293">
    <property type="component" value="Unassembled WGS sequence"/>
</dbReference>
<feature type="domain" description="Tyr recombinase" evidence="2">
    <location>
        <begin position="179"/>
        <end position="369"/>
    </location>
</feature>
<dbReference type="InterPro" id="IPR011010">
    <property type="entry name" value="DNA_brk_join_enz"/>
</dbReference>
<sequence>MIHSTSEFTDKIAVIATELGRLPSSFRYYDDFYEQFHSIQGPEYSDRWEIQFDGEKVRLEFKDLTYDLKSIFKHVAVDVFSRLDPSGATSVCNGVLKNSEHFLKALILRPEEFRDLWINEVQPSQTWGYALSLRTMIHSLCNLSAGFWRPEMRPYVTQLKSPARDIYKNVRSGECFLPLDHQSLLIDYLDELTDSVGTAPASQKTRQLRDACILIIAHQYGCRPGQIARIKTTDVRLYENGTVHLSIPLLKQRGSEAQRRVTRRVKYEWCPIFIEYTARRLQNKAGSTKSTDKYFDLPPKRLSVTLRDLAEKITGTRWSPTDLRHTSAQRLADAGISHIALSEFMGHATTLSANVYFDTSPTQAERVNQALAISSVYSAVAEVARTRTIDKNSLLRRPPDEQIGGIPHGVPISGIGSCSIGQSMCSKNPVMSCYTCRKFLPLSDATVHESVVDSLRPVVKEFANSSRFNEESPAYTQLRRMFEAALQIAQEIRSSNITILGNLE</sequence>
<comment type="caution">
    <text evidence="3">The sequence shown here is derived from an EMBL/GenBank/DDBJ whole genome shotgun (WGS) entry which is preliminary data.</text>
</comment>
<evidence type="ECO:0000259" key="2">
    <source>
        <dbReference type="PROSITE" id="PS51898"/>
    </source>
</evidence>
<dbReference type="EMBL" id="JAEKJR010000002">
    <property type="protein sequence ID" value="MBN8431608.1"/>
    <property type="molecule type" value="Genomic_DNA"/>
</dbReference>
<proteinExistence type="predicted"/>
<keyword evidence="1" id="KW-0233">DNA recombination</keyword>
<evidence type="ECO:0000313" key="4">
    <source>
        <dbReference type="Proteomes" id="UP000664293"/>
    </source>
</evidence>
<reference evidence="3 4" key="1">
    <citation type="submission" date="2020-12" db="EMBL/GenBank/DDBJ databases">
        <title>Oil enriched cultivation method for isolating marine PHA-producing bacteria.</title>
        <authorList>
            <person name="Zheng W."/>
            <person name="Yu S."/>
            <person name="Huang Y."/>
        </authorList>
    </citation>
    <scope>NUCLEOTIDE SEQUENCE [LARGE SCALE GENOMIC DNA]</scope>
    <source>
        <strain evidence="3 4">SN0-2</strain>
    </source>
</reference>
<dbReference type="Gene3D" id="1.10.443.10">
    <property type="entry name" value="Intergrase catalytic core"/>
    <property type="match status" value="1"/>
</dbReference>
<dbReference type="SUPFAM" id="SSF56349">
    <property type="entry name" value="DNA breaking-rejoining enzymes"/>
    <property type="match status" value="1"/>
</dbReference>
<keyword evidence="4" id="KW-1185">Reference proteome</keyword>
<protein>
    <submittedName>
        <fullName evidence="3">Site-specific integrase</fullName>
    </submittedName>
</protein>
<dbReference type="RefSeq" id="WP_207002446.1">
    <property type="nucleotide sequence ID" value="NZ_JAEKJR010000002.1"/>
</dbReference>
<name>A0ABS3E8T4_9GAMM</name>
<organism evidence="3 4">
    <name type="scientific">Microbulbifer salipaludis</name>
    <dbReference type="NCBI Taxonomy" id="187980"/>
    <lineage>
        <taxon>Bacteria</taxon>
        <taxon>Pseudomonadati</taxon>
        <taxon>Pseudomonadota</taxon>
        <taxon>Gammaproteobacteria</taxon>
        <taxon>Cellvibrionales</taxon>
        <taxon>Microbulbiferaceae</taxon>
        <taxon>Microbulbifer</taxon>
    </lineage>
</organism>
<evidence type="ECO:0000313" key="3">
    <source>
        <dbReference type="EMBL" id="MBN8431608.1"/>
    </source>
</evidence>
<dbReference type="CDD" id="cd00397">
    <property type="entry name" value="DNA_BRE_C"/>
    <property type="match status" value="1"/>
</dbReference>
<accession>A0ABS3E8T4</accession>
<dbReference type="InterPro" id="IPR002104">
    <property type="entry name" value="Integrase_catalytic"/>
</dbReference>
<dbReference type="Pfam" id="PF00589">
    <property type="entry name" value="Phage_integrase"/>
    <property type="match status" value="1"/>
</dbReference>
<evidence type="ECO:0000256" key="1">
    <source>
        <dbReference type="ARBA" id="ARBA00023172"/>
    </source>
</evidence>
<dbReference type="PROSITE" id="PS51898">
    <property type="entry name" value="TYR_RECOMBINASE"/>
    <property type="match status" value="1"/>
</dbReference>